<sequence>MGKVKLRKKPISKGRMTLYLDIYPPVPNLNKKKFIRFHYLRLYIYQSPKLKVEKTHNRETLNLAKNICAKRQLEIQNRSV</sequence>
<dbReference type="STRING" id="407022.SAMN05661044_00602"/>
<evidence type="ECO:0000259" key="1">
    <source>
        <dbReference type="Pfam" id="PF17293"/>
    </source>
</evidence>
<dbReference type="RefSeq" id="WP_093318121.1">
    <property type="nucleotide sequence ID" value="NZ_FOAF01000001.1"/>
</dbReference>
<proteinExistence type="predicted"/>
<keyword evidence="3" id="KW-1185">Reference proteome</keyword>
<gene>
    <name evidence="2" type="ORF">SAMN05661044_00602</name>
</gene>
<accession>A0A1H7IBY9</accession>
<name>A0A1H7IBY9_OLID1</name>
<dbReference type="AlphaFoldDB" id="A0A1H7IBY9"/>
<dbReference type="InterPro" id="IPR035386">
    <property type="entry name" value="Arm-DNA-bind_5"/>
</dbReference>
<dbReference type="Proteomes" id="UP000199421">
    <property type="component" value="Unassembled WGS sequence"/>
</dbReference>
<reference evidence="3" key="1">
    <citation type="submission" date="2016-10" db="EMBL/GenBank/DDBJ databases">
        <authorList>
            <person name="Varghese N."/>
            <person name="Submissions S."/>
        </authorList>
    </citation>
    <scope>NUCLEOTIDE SEQUENCE [LARGE SCALE GENOMIC DNA]</scope>
    <source>
        <strain evidence="3">DSM 18733</strain>
    </source>
</reference>
<protein>
    <submittedName>
        <fullName evidence="2">Phage integrase SAM-like domain-containing protein</fullName>
    </submittedName>
</protein>
<feature type="domain" description="Arm DNA-binding" evidence="1">
    <location>
        <begin position="4"/>
        <end position="73"/>
    </location>
</feature>
<evidence type="ECO:0000313" key="2">
    <source>
        <dbReference type="EMBL" id="SEK58125.1"/>
    </source>
</evidence>
<dbReference type="EMBL" id="FOAF01000001">
    <property type="protein sequence ID" value="SEK58125.1"/>
    <property type="molecule type" value="Genomic_DNA"/>
</dbReference>
<organism evidence="2 3">
    <name type="scientific">Olivibacter domesticus</name>
    <name type="common">Pseudosphingobacterium domesticum</name>
    <dbReference type="NCBI Taxonomy" id="407022"/>
    <lineage>
        <taxon>Bacteria</taxon>
        <taxon>Pseudomonadati</taxon>
        <taxon>Bacteroidota</taxon>
        <taxon>Sphingobacteriia</taxon>
        <taxon>Sphingobacteriales</taxon>
        <taxon>Sphingobacteriaceae</taxon>
        <taxon>Olivibacter</taxon>
    </lineage>
</organism>
<evidence type="ECO:0000313" key="3">
    <source>
        <dbReference type="Proteomes" id="UP000199421"/>
    </source>
</evidence>
<dbReference type="OrthoDB" id="892893at2"/>
<dbReference type="Pfam" id="PF17293">
    <property type="entry name" value="Arm-DNA-bind_5"/>
    <property type="match status" value="1"/>
</dbReference>